<gene>
    <name evidence="5" type="ORF">U27_06494</name>
</gene>
<sequence>MKRSDRRAQGRLLASIAFGCWLCCGSWTATEAKRVDVKFQQVLAQHDFARSTVYSIIQDQAGFLWFGSNDGLQRFDGQMLLSYRHDPHNPQSLSDNTVLALYEDRAGVLWIGTEQGGLNRFDRARGTFTRYQHDPRQPDSLSSNTIRVIYEDSAGRLWLGTDQGLNLLDREQGSVRRYQALNNQAAAQPEHHIHAITEDAAGNLWLATLGNGLIRFQPAAQTMTPLHDDPRQALSALHQNVRALYRDPAGILWIGTDAGLDSFDQQQRQFEHYHPVPDQPDSLSHPQVRAIYADHTGALWFGTHGGGLNRFDRKTKQFTHYDPNPDDQNSLGSNTVLAICESRSGILWVGTQGGGVSFYDREHTKFPHYMVDRHDPYSLSHNLIMAIVENPPGVVWLGTWGGGLYRFDRAQERFTHYQHDPGDPASLSHDSVMAICQDQLQPNLLWIATFGGGLNRFDRTTGHFRAYRADPNDPASLSSDTLWSTACAPSGDVWVGANGGGLNQFDQTTQQFQHYQQDPRNPRSLSDDTVFALYLDPQEVLWVGTKDGGLNQFDRTTGTFSTYRHDPDNPASLSDQSVYAIYADQHGILWIGTMRGGLNKFDPMTQTFVAYRKQDGLPGDAIKGILEDRAENLWISTDAGIAKFERQTGIWKQYDVNDGLQGNEFNLGAYYKNQQGEMFFGGVNGFNVFHPENIRDNPHIPPIVLTSLTQDGKPFAIDHVFEDLQHIVLPKQKNFFEFSFVALNYTKPAANRCAYMLEGFDLEWQYGNSGQYRALPIGAYTLRLKGSNNDGVWNDRGISIRITITPPFWKTNAFSISVIIIVIGLAIGLYRARMHQIESQRQTLEALVAERTAALREQERALSTLVSNLPGIAYRCRNDRDWTVEFISQGCEQLTGYAPAALIHNAKIAYGQLIHPEDREMVWHHIQAALRERRAYQMTYRLITKDNRVKWVWEQGQGIFDDAGTLLALEGLINDVTEQKNLEDALKYAKKQADAANQAKSVFLANMSHELRTPLNAILGFAQLMARDPSIPPKERANLAIIESSGDHLLTLINHSHYALI</sequence>
<dbReference type="SUPFAM" id="SSF47384">
    <property type="entry name" value="Homodimeric domain of signal transducing histidine kinase"/>
    <property type="match status" value="1"/>
</dbReference>
<keyword evidence="5" id="KW-0808">Transferase</keyword>
<dbReference type="InterPro" id="IPR001610">
    <property type="entry name" value="PAC"/>
</dbReference>
<dbReference type="InterPro" id="IPR013655">
    <property type="entry name" value="PAS_fold_3"/>
</dbReference>
<dbReference type="EMBL" id="DF820470">
    <property type="protein sequence ID" value="GAK59509.1"/>
    <property type="molecule type" value="Genomic_DNA"/>
</dbReference>
<dbReference type="PANTHER" id="PTHR43547:SF2">
    <property type="entry name" value="HYBRID SIGNAL TRANSDUCTION HISTIDINE KINASE C"/>
    <property type="match status" value="1"/>
</dbReference>
<dbReference type="InterPro" id="IPR015943">
    <property type="entry name" value="WD40/YVTN_repeat-like_dom_sf"/>
</dbReference>
<keyword evidence="2" id="KW-0472">Membrane</keyword>
<dbReference type="SMART" id="SM00086">
    <property type="entry name" value="PAC"/>
    <property type="match status" value="1"/>
</dbReference>
<dbReference type="eggNOG" id="COG4191">
    <property type="taxonomic scope" value="Bacteria"/>
</dbReference>
<dbReference type="Gene3D" id="1.10.287.130">
    <property type="match status" value="1"/>
</dbReference>
<dbReference type="InterPro" id="IPR000700">
    <property type="entry name" value="PAS-assoc_C"/>
</dbReference>
<dbReference type="Pfam" id="PF08447">
    <property type="entry name" value="PAS_3"/>
    <property type="match status" value="1"/>
</dbReference>
<dbReference type="InterPro" id="IPR013783">
    <property type="entry name" value="Ig-like_fold"/>
</dbReference>
<keyword evidence="2" id="KW-0812">Transmembrane</keyword>
<dbReference type="NCBIfam" id="TIGR00229">
    <property type="entry name" value="sensory_box"/>
    <property type="match status" value="1"/>
</dbReference>
<dbReference type="InterPro" id="IPR011123">
    <property type="entry name" value="Y_Y_Y"/>
</dbReference>
<accession>A0A081C4K4</accession>
<dbReference type="Gene3D" id="2.130.10.10">
    <property type="entry name" value="YVTN repeat-like/Quinoprotein amine dehydrogenase"/>
    <property type="match status" value="3"/>
</dbReference>
<reference evidence="5" key="1">
    <citation type="journal article" date="2015" name="PeerJ">
        <title>First genomic representation of candidate bacterial phylum KSB3 points to enhanced environmental sensing as a trigger of wastewater bulking.</title>
        <authorList>
            <person name="Sekiguchi Y."/>
            <person name="Ohashi A."/>
            <person name="Parks D.H."/>
            <person name="Yamauchi T."/>
            <person name="Tyson G.W."/>
            <person name="Hugenholtz P."/>
        </authorList>
    </citation>
    <scope>NUCLEOTIDE SEQUENCE [LARGE SCALE GENOMIC DNA]</scope>
</reference>
<feature type="domain" description="PAC" evidence="4">
    <location>
        <begin position="936"/>
        <end position="988"/>
    </location>
</feature>
<organism evidence="5">
    <name type="scientific">Vecturithrix granuli</name>
    <dbReference type="NCBI Taxonomy" id="1499967"/>
    <lineage>
        <taxon>Bacteria</taxon>
        <taxon>Candidatus Moduliflexota</taxon>
        <taxon>Candidatus Vecturitrichia</taxon>
        <taxon>Candidatus Vecturitrichales</taxon>
        <taxon>Candidatus Vecturitrichaceae</taxon>
        <taxon>Candidatus Vecturithrix</taxon>
    </lineage>
</organism>
<proteinExistence type="predicted"/>
<dbReference type="AlphaFoldDB" id="A0A081C4K4"/>
<evidence type="ECO:0000256" key="1">
    <source>
        <dbReference type="ARBA" id="ARBA00022553"/>
    </source>
</evidence>
<dbReference type="SUPFAM" id="SSF55785">
    <property type="entry name" value="PYP-like sensor domain (PAS domain)"/>
    <property type="match status" value="1"/>
</dbReference>
<evidence type="ECO:0000256" key="2">
    <source>
        <dbReference type="SAM" id="Phobius"/>
    </source>
</evidence>
<dbReference type="SMART" id="SM00091">
    <property type="entry name" value="PAS"/>
    <property type="match status" value="1"/>
</dbReference>
<feature type="transmembrane region" description="Helical" evidence="2">
    <location>
        <begin position="813"/>
        <end position="832"/>
    </location>
</feature>
<feature type="domain" description="PAS" evidence="3">
    <location>
        <begin position="858"/>
        <end position="933"/>
    </location>
</feature>
<dbReference type="PROSITE" id="PS50113">
    <property type="entry name" value="PAC"/>
    <property type="match status" value="1"/>
</dbReference>
<dbReference type="InterPro" id="IPR003661">
    <property type="entry name" value="HisK_dim/P_dom"/>
</dbReference>
<dbReference type="InterPro" id="IPR000014">
    <property type="entry name" value="PAS"/>
</dbReference>
<dbReference type="PROSITE" id="PS50112">
    <property type="entry name" value="PAS"/>
    <property type="match status" value="1"/>
</dbReference>
<dbReference type="Pfam" id="PF07495">
    <property type="entry name" value="Y_Y_Y"/>
    <property type="match status" value="1"/>
</dbReference>
<evidence type="ECO:0000259" key="4">
    <source>
        <dbReference type="PROSITE" id="PS50113"/>
    </source>
</evidence>
<dbReference type="Proteomes" id="UP000030661">
    <property type="component" value="Unassembled WGS sequence"/>
</dbReference>
<keyword evidence="2" id="KW-1133">Transmembrane helix</keyword>
<dbReference type="GO" id="GO:0000155">
    <property type="term" value="F:phosphorelay sensor kinase activity"/>
    <property type="evidence" value="ECO:0007669"/>
    <property type="project" value="InterPro"/>
</dbReference>
<dbReference type="Pfam" id="PF00512">
    <property type="entry name" value="HisKA"/>
    <property type="match status" value="1"/>
</dbReference>
<evidence type="ECO:0000313" key="6">
    <source>
        <dbReference type="Proteomes" id="UP000030661"/>
    </source>
</evidence>
<dbReference type="CDD" id="cd00082">
    <property type="entry name" value="HisKA"/>
    <property type="match status" value="1"/>
</dbReference>
<dbReference type="Gene3D" id="3.30.450.20">
    <property type="entry name" value="PAS domain"/>
    <property type="match status" value="1"/>
</dbReference>
<keyword evidence="1" id="KW-0597">Phosphoprotein</keyword>
<keyword evidence="6" id="KW-1185">Reference proteome</keyword>
<dbReference type="InterPro" id="IPR035965">
    <property type="entry name" value="PAS-like_dom_sf"/>
</dbReference>
<dbReference type="PANTHER" id="PTHR43547">
    <property type="entry name" value="TWO-COMPONENT HISTIDINE KINASE"/>
    <property type="match status" value="1"/>
</dbReference>
<dbReference type="eggNOG" id="COG3292">
    <property type="taxonomic scope" value="Bacteria"/>
</dbReference>
<name>A0A081C4K4_VECG1</name>
<dbReference type="HOGENOM" id="CLU_000445_28_2_0"/>
<dbReference type="SUPFAM" id="SSF63829">
    <property type="entry name" value="Calcium-dependent phosphotriesterase"/>
    <property type="match status" value="3"/>
</dbReference>
<evidence type="ECO:0000259" key="3">
    <source>
        <dbReference type="PROSITE" id="PS50112"/>
    </source>
</evidence>
<dbReference type="CDD" id="cd00130">
    <property type="entry name" value="PAS"/>
    <property type="match status" value="1"/>
</dbReference>
<dbReference type="InterPro" id="IPR036097">
    <property type="entry name" value="HisK_dim/P_sf"/>
</dbReference>
<dbReference type="eggNOG" id="COG2208">
    <property type="taxonomic scope" value="Bacteria"/>
</dbReference>
<dbReference type="STRING" id="1499967.U27_06494"/>
<dbReference type="InterPro" id="IPR011110">
    <property type="entry name" value="Reg_prop"/>
</dbReference>
<keyword evidence="5" id="KW-0418">Kinase</keyword>
<dbReference type="Gene3D" id="2.60.40.10">
    <property type="entry name" value="Immunoglobulins"/>
    <property type="match status" value="1"/>
</dbReference>
<protein>
    <submittedName>
        <fullName evidence="5">PAS/PAC sensor signal transduction histidine kinase</fullName>
    </submittedName>
</protein>
<dbReference type="Pfam" id="PF07494">
    <property type="entry name" value="Reg_prop"/>
    <property type="match status" value="8"/>
</dbReference>
<evidence type="ECO:0000313" key="5">
    <source>
        <dbReference type="EMBL" id="GAK59509.1"/>
    </source>
</evidence>
<dbReference type="SMART" id="SM00388">
    <property type="entry name" value="HisKA"/>
    <property type="match status" value="1"/>
</dbReference>